<keyword evidence="2" id="KW-0808">Transferase</keyword>
<dbReference type="PROSITE" id="PS51683">
    <property type="entry name" value="SAM_OMT_II"/>
    <property type="match status" value="1"/>
</dbReference>
<dbReference type="Gene3D" id="1.10.10.10">
    <property type="entry name" value="Winged helix-like DNA-binding domain superfamily/Winged helix DNA-binding domain"/>
    <property type="match status" value="1"/>
</dbReference>
<evidence type="ECO:0000256" key="3">
    <source>
        <dbReference type="ARBA" id="ARBA00022691"/>
    </source>
</evidence>
<dbReference type="GO" id="GO:0032259">
    <property type="term" value="P:methylation"/>
    <property type="evidence" value="ECO:0007669"/>
    <property type="project" value="UniProtKB-KW"/>
</dbReference>
<sequence length="362" mass="40528">MMQELPPPMQLMQLSFAFMVSRSISVAAEFFIADKLTERPKTATELAGETGLHARSLYRMLRACASYGVFAEDEQGRFMLTPMAELLRSDQPGNLRAFTAMMNSVWQYQSWAEMDHAVKTGQPAFDKVFRMPFFEFCEKTERAGREFNEAMTSNSAYTSEIFLNAYNFTGFTKVVDVGGGHGILLASLLQRNPHLSGILYEMPALAAAASELMQQYSVADRCEQVGGDFFASVPEGGDLYILKHIIHDWNDEQCTRILSNCRKSMKQGGKVLVIEMVVPEGNTPSLAKLLDLQMLVCLPGCERTETEYRALFKKGGLSLSRILPMPSPFSIIEAVPIENYSEEPSLDWKVEPQMGSMQPTEQ</sequence>
<dbReference type="InterPro" id="IPR036390">
    <property type="entry name" value="WH_DNA-bd_sf"/>
</dbReference>
<evidence type="ECO:0000259" key="6">
    <source>
        <dbReference type="Pfam" id="PF08100"/>
    </source>
</evidence>
<name>A0A1M4Y7C5_9BACT</name>
<dbReference type="InterPro" id="IPR016461">
    <property type="entry name" value="COMT-like"/>
</dbReference>
<dbReference type="GO" id="GO:0046983">
    <property type="term" value="F:protein dimerization activity"/>
    <property type="evidence" value="ECO:0007669"/>
    <property type="project" value="InterPro"/>
</dbReference>
<keyword evidence="8" id="KW-1185">Reference proteome</keyword>
<proteinExistence type="predicted"/>
<protein>
    <submittedName>
        <fullName evidence="7">Dimerisation domain-containing protein</fullName>
    </submittedName>
</protein>
<organism evidence="7 8">
    <name type="scientific">Cnuella takakiae</name>
    <dbReference type="NCBI Taxonomy" id="1302690"/>
    <lineage>
        <taxon>Bacteria</taxon>
        <taxon>Pseudomonadati</taxon>
        <taxon>Bacteroidota</taxon>
        <taxon>Chitinophagia</taxon>
        <taxon>Chitinophagales</taxon>
        <taxon>Chitinophagaceae</taxon>
        <taxon>Cnuella</taxon>
    </lineage>
</organism>
<evidence type="ECO:0000256" key="1">
    <source>
        <dbReference type="ARBA" id="ARBA00022603"/>
    </source>
</evidence>
<feature type="domain" description="O-methyltransferase C-terminal" evidence="5">
    <location>
        <begin position="111"/>
        <end position="317"/>
    </location>
</feature>
<dbReference type="AlphaFoldDB" id="A0A1M4Y7C5"/>
<evidence type="ECO:0000256" key="4">
    <source>
        <dbReference type="PIRSR" id="PIRSR005739-1"/>
    </source>
</evidence>
<reference evidence="7 8" key="1">
    <citation type="submission" date="2016-11" db="EMBL/GenBank/DDBJ databases">
        <authorList>
            <person name="Jaros S."/>
            <person name="Januszkiewicz K."/>
            <person name="Wedrychowicz H."/>
        </authorList>
    </citation>
    <scope>NUCLEOTIDE SEQUENCE [LARGE SCALE GENOMIC DNA]</scope>
    <source>
        <strain evidence="7 8">DSM 26897</strain>
    </source>
</reference>
<dbReference type="Gene3D" id="3.40.50.150">
    <property type="entry name" value="Vaccinia Virus protein VP39"/>
    <property type="match status" value="1"/>
</dbReference>
<feature type="domain" description="O-methyltransferase dimerisation" evidence="6">
    <location>
        <begin position="12"/>
        <end position="87"/>
    </location>
</feature>
<dbReference type="OrthoDB" id="9766840at2"/>
<dbReference type="InterPro" id="IPR012967">
    <property type="entry name" value="COMT_dimerisation"/>
</dbReference>
<gene>
    <name evidence="7" type="ORF">SAMN05444008_104179</name>
</gene>
<dbReference type="Pfam" id="PF08100">
    <property type="entry name" value="Dimerisation"/>
    <property type="match status" value="1"/>
</dbReference>
<dbReference type="STRING" id="1302690.BUE76_15075"/>
<dbReference type="InterPro" id="IPR001077">
    <property type="entry name" value="COMT_C"/>
</dbReference>
<keyword evidence="1" id="KW-0489">Methyltransferase</keyword>
<dbReference type="InterPro" id="IPR036388">
    <property type="entry name" value="WH-like_DNA-bd_sf"/>
</dbReference>
<dbReference type="Proteomes" id="UP000184368">
    <property type="component" value="Unassembled WGS sequence"/>
</dbReference>
<dbReference type="InterPro" id="IPR029063">
    <property type="entry name" value="SAM-dependent_MTases_sf"/>
</dbReference>
<dbReference type="RefSeq" id="WP_083596409.1">
    <property type="nucleotide sequence ID" value="NZ_FQUO01000004.1"/>
</dbReference>
<dbReference type="PANTHER" id="PTHR43712">
    <property type="entry name" value="PUTATIVE (AFU_ORTHOLOGUE AFUA_4G14580)-RELATED"/>
    <property type="match status" value="1"/>
</dbReference>
<dbReference type="CDD" id="cd02440">
    <property type="entry name" value="AdoMet_MTases"/>
    <property type="match status" value="1"/>
</dbReference>
<feature type="active site" description="Proton acceptor" evidence="4">
    <location>
        <position position="247"/>
    </location>
</feature>
<evidence type="ECO:0000313" key="8">
    <source>
        <dbReference type="Proteomes" id="UP000184368"/>
    </source>
</evidence>
<dbReference type="SUPFAM" id="SSF53335">
    <property type="entry name" value="S-adenosyl-L-methionine-dependent methyltransferases"/>
    <property type="match status" value="1"/>
</dbReference>
<dbReference type="EMBL" id="FQUO01000004">
    <property type="protein sequence ID" value="SHF01559.1"/>
    <property type="molecule type" value="Genomic_DNA"/>
</dbReference>
<dbReference type="PANTHER" id="PTHR43712:SF2">
    <property type="entry name" value="O-METHYLTRANSFERASE CICE"/>
    <property type="match status" value="1"/>
</dbReference>
<evidence type="ECO:0000259" key="5">
    <source>
        <dbReference type="Pfam" id="PF00891"/>
    </source>
</evidence>
<evidence type="ECO:0000256" key="2">
    <source>
        <dbReference type="ARBA" id="ARBA00022679"/>
    </source>
</evidence>
<dbReference type="GO" id="GO:0008171">
    <property type="term" value="F:O-methyltransferase activity"/>
    <property type="evidence" value="ECO:0007669"/>
    <property type="project" value="InterPro"/>
</dbReference>
<dbReference type="SUPFAM" id="SSF46785">
    <property type="entry name" value="Winged helix' DNA-binding domain"/>
    <property type="match status" value="1"/>
</dbReference>
<dbReference type="PIRSF" id="PIRSF005739">
    <property type="entry name" value="O-mtase"/>
    <property type="match status" value="1"/>
</dbReference>
<evidence type="ECO:0000313" key="7">
    <source>
        <dbReference type="EMBL" id="SHF01559.1"/>
    </source>
</evidence>
<accession>A0A1M4Y7C5</accession>
<keyword evidence="3" id="KW-0949">S-adenosyl-L-methionine</keyword>
<dbReference type="Pfam" id="PF00891">
    <property type="entry name" value="Methyltransf_2"/>
    <property type="match status" value="1"/>
</dbReference>